<protein>
    <submittedName>
        <fullName evidence="7">FAD/NAD(P)-binding oxidoreductase</fullName>
        <ecNumber evidence="7">1.-.-.-</ecNumber>
    </submittedName>
</protein>
<proteinExistence type="predicted"/>
<evidence type="ECO:0000259" key="6">
    <source>
        <dbReference type="Pfam" id="PF14759"/>
    </source>
</evidence>
<evidence type="ECO:0000256" key="3">
    <source>
        <dbReference type="ARBA" id="ARBA00022827"/>
    </source>
</evidence>
<dbReference type="PRINTS" id="PR00368">
    <property type="entry name" value="FADPNR"/>
</dbReference>
<feature type="domain" description="FAD/NAD(P)-binding" evidence="5">
    <location>
        <begin position="24"/>
        <end position="323"/>
    </location>
</feature>
<evidence type="ECO:0000259" key="5">
    <source>
        <dbReference type="Pfam" id="PF07992"/>
    </source>
</evidence>
<dbReference type="Gene3D" id="3.50.50.60">
    <property type="entry name" value="FAD/NAD(P)-binding domain"/>
    <property type="match status" value="2"/>
</dbReference>
<dbReference type="GO" id="GO:0016491">
    <property type="term" value="F:oxidoreductase activity"/>
    <property type="evidence" value="ECO:0007669"/>
    <property type="project" value="UniProtKB-KW"/>
</dbReference>
<name>A0ABZ2TWG7_9ACTN</name>
<evidence type="ECO:0000313" key="8">
    <source>
        <dbReference type="Proteomes" id="UP001479933"/>
    </source>
</evidence>
<gene>
    <name evidence="7" type="ORF">RVF87_12175</name>
</gene>
<dbReference type="InterPro" id="IPR050446">
    <property type="entry name" value="FAD-oxidoreductase/Apoptosis"/>
</dbReference>
<organism evidence="7 8">
    <name type="scientific">Gordonia hydrophobica</name>
    <dbReference type="NCBI Taxonomy" id="40516"/>
    <lineage>
        <taxon>Bacteria</taxon>
        <taxon>Bacillati</taxon>
        <taxon>Actinomycetota</taxon>
        <taxon>Actinomycetes</taxon>
        <taxon>Mycobacteriales</taxon>
        <taxon>Gordoniaceae</taxon>
        <taxon>Gordonia</taxon>
    </lineage>
</organism>
<evidence type="ECO:0000313" key="7">
    <source>
        <dbReference type="EMBL" id="WYY05842.1"/>
    </source>
</evidence>
<keyword evidence="2" id="KW-0285">Flavoprotein</keyword>
<dbReference type="SUPFAM" id="SSF51905">
    <property type="entry name" value="FAD/NAD(P)-binding domain"/>
    <property type="match status" value="2"/>
</dbReference>
<dbReference type="PANTHER" id="PTHR43557">
    <property type="entry name" value="APOPTOSIS-INDUCING FACTOR 1"/>
    <property type="match status" value="1"/>
</dbReference>
<dbReference type="InterPro" id="IPR028202">
    <property type="entry name" value="Reductase_C"/>
</dbReference>
<dbReference type="InterPro" id="IPR023753">
    <property type="entry name" value="FAD/NAD-binding_dom"/>
</dbReference>
<evidence type="ECO:0000256" key="1">
    <source>
        <dbReference type="ARBA" id="ARBA00001974"/>
    </source>
</evidence>
<dbReference type="PANTHER" id="PTHR43557:SF2">
    <property type="entry name" value="RIESKE DOMAIN-CONTAINING PROTEIN-RELATED"/>
    <property type="match status" value="1"/>
</dbReference>
<keyword evidence="4 7" id="KW-0560">Oxidoreductase</keyword>
<dbReference type="InterPro" id="IPR036188">
    <property type="entry name" value="FAD/NAD-bd_sf"/>
</dbReference>
<dbReference type="SUPFAM" id="SSF55424">
    <property type="entry name" value="FAD/NAD-linked reductases, dimerisation (C-terminal) domain"/>
    <property type="match status" value="1"/>
</dbReference>
<keyword evidence="3" id="KW-0274">FAD</keyword>
<dbReference type="Gene3D" id="3.30.390.30">
    <property type="match status" value="1"/>
</dbReference>
<dbReference type="EMBL" id="CP136137">
    <property type="protein sequence ID" value="WYY05842.1"/>
    <property type="molecule type" value="Genomic_DNA"/>
</dbReference>
<reference evidence="7 8" key="1">
    <citation type="journal article" date="2023" name="Virus Evol.">
        <title>Computational host range prediction-The good, the bad, and the ugly.</title>
        <authorList>
            <person name="Howell A.A."/>
            <person name="Versoza C.J."/>
            <person name="Pfeifer S.P."/>
        </authorList>
    </citation>
    <scope>NUCLEOTIDE SEQUENCE [LARGE SCALE GENOMIC DNA]</scope>
    <source>
        <strain evidence="7 8">1610/1b</strain>
    </source>
</reference>
<dbReference type="RefSeq" id="WP_066164471.1">
    <property type="nucleotide sequence ID" value="NZ_CP136137.1"/>
</dbReference>
<evidence type="ECO:0000256" key="2">
    <source>
        <dbReference type="ARBA" id="ARBA00022630"/>
    </source>
</evidence>
<accession>A0ABZ2TWG7</accession>
<dbReference type="Pfam" id="PF14759">
    <property type="entry name" value="Reductase_C"/>
    <property type="match status" value="1"/>
</dbReference>
<evidence type="ECO:0000256" key="4">
    <source>
        <dbReference type="ARBA" id="ARBA00023002"/>
    </source>
</evidence>
<dbReference type="InterPro" id="IPR016156">
    <property type="entry name" value="FAD/NAD-linked_Rdtase_dimer_sf"/>
</dbReference>
<comment type="cofactor">
    <cofactor evidence="1">
        <name>FAD</name>
        <dbReference type="ChEBI" id="CHEBI:57692"/>
    </cofactor>
</comment>
<dbReference type="PRINTS" id="PR00411">
    <property type="entry name" value="PNDRDTASEI"/>
</dbReference>
<dbReference type="Pfam" id="PF07992">
    <property type="entry name" value="Pyr_redox_2"/>
    <property type="match status" value="1"/>
</dbReference>
<feature type="domain" description="Reductase C-terminal" evidence="6">
    <location>
        <begin position="344"/>
        <end position="405"/>
    </location>
</feature>
<keyword evidence="8" id="KW-1185">Reference proteome</keyword>
<dbReference type="EC" id="1.-.-.-" evidence="7"/>
<dbReference type="Proteomes" id="UP001479933">
    <property type="component" value="Chromosome"/>
</dbReference>
<sequence>MAAVCRDHSSNRTEVESGVVKAPVVIVGAGLGGVRLAENLRNGGYEGELVLLGAETHPPYDRPPLSKTVLTGDDERVDLKPAEFFDDARIDLRTGSRVVAVDPASHTVTVERDGAAQPVEYGTLVLATGLVARRFPGADGIAGVHVIRTVEDALALRTDAGAATRAAVIGAGFIGCEVAASLQKLDVPVTLIEPTPTPLSGPLGPRIGEMVTRLHVEAGVDLRVGVGVDEIVADEGRASAVVLSDGSRVDADLVVVGIGGVPDLGYLDGSGIELADRSAGGGVACDGVGRTSAADVYALGDCANWHDADGRGHRVEHWTHTVDAAALVAAQLLGHTIPHQTVPYFWSDQYGLKFQMLGTPRSDDEVHVVDDDGRKFLAYYSREGLLTGVVGAGRVGKLMKARQYLLTPTPIASLLDA</sequence>